<protein>
    <recommendedName>
        <fullName evidence="6">BTB/POZ domain-containing protein</fullName>
    </recommendedName>
</protein>
<dbReference type="InterPro" id="IPR011333">
    <property type="entry name" value="SKP1/BTB/POZ_sf"/>
</dbReference>
<accession>A0AAP0LL15</accession>
<sequence length="577" mass="65032">MIPASSKKRQRMPYHTSAMRNSSAESSQKIRRSASANSFSEASAASAAAAVVPHCSTSFNESSTADVILRLYVDIDAPYTVNSTTGDDVQIYLHSNVLRRSKYFAALLSDRWLNPNPDTNNAFDTDNEHKILRLNFGVSSNKPNSIADHLAVLQLLYTDDFSSVINSVSVALDLLPVALELLFEDCVKACVKFIEAVPWTEEEETRVIEVIPLLREEESKELLSRFSPNENCGEDMLHGLILSAIHNHPNMAFVKAFVAKLLRDFASRDSARRVLERAFEESLKVVKESLEEYSSPDFRGDHNETEAIQRLNLHTAMTNGRHLLWLVERMIELRVADSAVKEWSEQAAFTADLQRAFRDDAWRNIVPGLPAVIMRCTCKLANAVAAGTTLAARQVFVLDFLIALMCRLHKLVVFPSMTLVFLLILGFKVSKVKRIFNAMKKTLQMQVRMKLVKDWLPVLIVCKDNVSPLLPSHKSLYLELEDTFLRIISTLPMSDSQELLQQCLSFSTKNVEDCPHLVTAFNTWFRRATRPARSGTLRDNANKYNRGDCPRPSTHVMASGRASRSLQFSMLNILLYT</sequence>
<dbReference type="AlphaFoldDB" id="A0AAP0LL15"/>
<keyword evidence="3" id="KW-1133">Transmembrane helix</keyword>
<dbReference type="InterPro" id="IPR038920">
    <property type="entry name" value="At3g05675-like"/>
</dbReference>
<evidence type="ECO:0000256" key="1">
    <source>
        <dbReference type="ARBA" id="ARBA00004906"/>
    </source>
</evidence>
<comment type="caution">
    <text evidence="4">The sequence shown here is derived from an EMBL/GenBank/DDBJ whole genome shotgun (WGS) entry which is preliminary data.</text>
</comment>
<feature type="compositionally biased region" description="Basic residues" evidence="2">
    <location>
        <begin position="1"/>
        <end position="12"/>
    </location>
</feature>
<evidence type="ECO:0000313" key="4">
    <source>
        <dbReference type="EMBL" id="KAK9177016.1"/>
    </source>
</evidence>
<feature type="transmembrane region" description="Helical" evidence="3">
    <location>
        <begin position="411"/>
        <end position="430"/>
    </location>
</feature>
<dbReference type="EMBL" id="JBCGBO010000025">
    <property type="protein sequence ID" value="KAK9177016.1"/>
    <property type="molecule type" value="Genomic_DNA"/>
</dbReference>
<comment type="pathway">
    <text evidence="1">Protein modification; protein ubiquitination.</text>
</comment>
<keyword evidence="3" id="KW-0472">Membrane</keyword>
<evidence type="ECO:0000313" key="5">
    <source>
        <dbReference type="Proteomes" id="UP001428341"/>
    </source>
</evidence>
<feature type="compositionally biased region" description="Polar residues" evidence="2">
    <location>
        <begin position="18"/>
        <end position="27"/>
    </location>
</feature>
<dbReference type="PANTHER" id="PTHR31060">
    <property type="entry name" value="OSJNBA0011J08.25 PROTEIN-RELATED"/>
    <property type="match status" value="1"/>
</dbReference>
<feature type="region of interest" description="Disordered" evidence="2">
    <location>
        <begin position="536"/>
        <end position="556"/>
    </location>
</feature>
<evidence type="ECO:0000256" key="3">
    <source>
        <dbReference type="SAM" id="Phobius"/>
    </source>
</evidence>
<evidence type="ECO:0008006" key="6">
    <source>
        <dbReference type="Google" id="ProtNLM"/>
    </source>
</evidence>
<keyword evidence="3" id="KW-0812">Transmembrane</keyword>
<evidence type="ECO:0000256" key="2">
    <source>
        <dbReference type="SAM" id="MobiDB-lite"/>
    </source>
</evidence>
<name>A0AAP0LL15_9ROSI</name>
<gene>
    <name evidence="4" type="ORF">WN944_029035</name>
</gene>
<dbReference type="Proteomes" id="UP001428341">
    <property type="component" value="Unassembled WGS sequence"/>
</dbReference>
<proteinExistence type="predicted"/>
<feature type="region of interest" description="Disordered" evidence="2">
    <location>
        <begin position="1"/>
        <end position="33"/>
    </location>
</feature>
<reference evidence="4 5" key="1">
    <citation type="submission" date="2024-05" db="EMBL/GenBank/DDBJ databases">
        <title>Haplotype-resolved chromosome-level genome assembly of Huyou (Citrus changshanensis).</title>
        <authorList>
            <person name="Miao C."/>
            <person name="Chen W."/>
            <person name="Wu Y."/>
            <person name="Wang L."/>
            <person name="Zhao S."/>
            <person name="Grierson D."/>
            <person name="Xu C."/>
            <person name="Chen K."/>
        </authorList>
    </citation>
    <scope>NUCLEOTIDE SEQUENCE [LARGE SCALE GENOMIC DNA]</scope>
    <source>
        <strain evidence="4">01-14</strain>
        <tissue evidence="4">Leaf</tissue>
    </source>
</reference>
<dbReference type="Gene3D" id="3.30.710.10">
    <property type="entry name" value="Potassium Channel Kv1.1, Chain A"/>
    <property type="match status" value="1"/>
</dbReference>
<dbReference type="PANTHER" id="PTHR31060:SF6">
    <property type="entry name" value="EXPRESSED PROTEIN"/>
    <property type="match status" value="1"/>
</dbReference>
<organism evidence="4 5">
    <name type="scientific">Citrus x changshan-huyou</name>
    <dbReference type="NCBI Taxonomy" id="2935761"/>
    <lineage>
        <taxon>Eukaryota</taxon>
        <taxon>Viridiplantae</taxon>
        <taxon>Streptophyta</taxon>
        <taxon>Embryophyta</taxon>
        <taxon>Tracheophyta</taxon>
        <taxon>Spermatophyta</taxon>
        <taxon>Magnoliopsida</taxon>
        <taxon>eudicotyledons</taxon>
        <taxon>Gunneridae</taxon>
        <taxon>Pentapetalae</taxon>
        <taxon>rosids</taxon>
        <taxon>malvids</taxon>
        <taxon>Sapindales</taxon>
        <taxon>Rutaceae</taxon>
        <taxon>Aurantioideae</taxon>
        <taxon>Citrus</taxon>
    </lineage>
</organism>
<keyword evidence="5" id="KW-1185">Reference proteome</keyword>